<keyword evidence="6" id="KW-1185">Reference proteome</keyword>
<dbReference type="STRING" id="1071378.G0WFG5"/>
<evidence type="ECO:0000313" key="6">
    <source>
        <dbReference type="Proteomes" id="UP000000689"/>
    </source>
</evidence>
<dbReference type="Pfam" id="PF15612">
    <property type="entry name" value="WHIM1"/>
    <property type="match status" value="1"/>
</dbReference>
<organism evidence="5 6">
    <name type="scientific">Naumovozyma dairenensis (strain ATCC 10597 / BCRC 20456 / CBS 421 / NBRC 0211 / NRRL Y-12639)</name>
    <name type="common">Saccharomyces dairenensis</name>
    <dbReference type="NCBI Taxonomy" id="1071378"/>
    <lineage>
        <taxon>Eukaryota</taxon>
        <taxon>Fungi</taxon>
        <taxon>Dikarya</taxon>
        <taxon>Ascomycota</taxon>
        <taxon>Saccharomycotina</taxon>
        <taxon>Saccharomycetes</taxon>
        <taxon>Saccharomycetales</taxon>
        <taxon>Saccharomycetaceae</taxon>
        <taxon>Naumovozyma</taxon>
    </lineage>
</organism>
<evidence type="ECO:0000256" key="3">
    <source>
        <dbReference type="SAM" id="MobiDB-lite"/>
    </source>
</evidence>
<keyword evidence="2" id="KW-0539">Nucleus</keyword>
<comment type="subcellular location">
    <subcellularLocation>
        <location evidence="1">Nucleus</location>
    </subcellularLocation>
</comment>
<gene>
    <name evidence="5" type="primary">NDAI0H03530</name>
    <name evidence="5" type="ordered locus">NDAI_0H03530</name>
</gene>
<feature type="region of interest" description="Disordered" evidence="3">
    <location>
        <begin position="1"/>
        <end position="73"/>
    </location>
</feature>
<accession>G0WFG5</accession>
<evidence type="ECO:0000256" key="1">
    <source>
        <dbReference type="ARBA" id="ARBA00004123"/>
    </source>
</evidence>
<feature type="compositionally biased region" description="Acidic residues" evidence="3">
    <location>
        <begin position="834"/>
        <end position="850"/>
    </location>
</feature>
<feature type="compositionally biased region" description="Low complexity" evidence="3">
    <location>
        <begin position="22"/>
        <end position="68"/>
    </location>
</feature>
<dbReference type="GO" id="GO:0007062">
    <property type="term" value="P:sister chromatid cohesion"/>
    <property type="evidence" value="ECO:0007669"/>
    <property type="project" value="EnsemblFungi"/>
</dbReference>
<evidence type="ECO:0000256" key="2">
    <source>
        <dbReference type="ARBA" id="ARBA00023242"/>
    </source>
</evidence>
<dbReference type="RefSeq" id="XP_003671769.1">
    <property type="nucleotide sequence ID" value="XM_003671721.1"/>
</dbReference>
<dbReference type="eggNOG" id="ENOG502QVSC">
    <property type="taxonomic scope" value="Eukaryota"/>
</dbReference>
<feature type="compositionally biased region" description="Basic and acidic residues" evidence="3">
    <location>
        <begin position="159"/>
        <end position="170"/>
    </location>
</feature>
<dbReference type="OrthoDB" id="349045at2759"/>
<reference evidence="5 6" key="1">
    <citation type="journal article" date="2011" name="Proc. Natl. Acad. Sci. U.S.A.">
        <title>Evolutionary erosion of yeast sex chromosomes by mating-type switching accidents.</title>
        <authorList>
            <person name="Gordon J.L."/>
            <person name="Armisen D."/>
            <person name="Proux-Wera E."/>
            <person name="Oheigeartaigh S.S."/>
            <person name="Byrne K.P."/>
            <person name="Wolfe K.H."/>
        </authorList>
    </citation>
    <scope>NUCLEOTIDE SEQUENCE [LARGE SCALE GENOMIC DNA]</scope>
    <source>
        <strain evidence="6">ATCC 10597 / BCRC 20456 / CBS 421 / NBRC 0211 / NRRL Y-12639</strain>
    </source>
</reference>
<dbReference type="GO" id="GO:0036436">
    <property type="term" value="C:Isw1a complex"/>
    <property type="evidence" value="ECO:0007669"/>
    <property type="project" value="EnsemblFungi"/>
</dbReference>
<dbReference type="KEGG" id="ndi:NDAI_0H03530"/>
<feature type="region of interest" description="Disordered" evidence="3">
    <location>
        <begin position="831"/>
        <end position="850"/>
    </location>
</feature>
<dbReference type="GO" id="GO:0003677">
    <property type="term" value="F:DNA binding"/>
    <property type="evidence" value="ECO:0007669"/>
    <property type="project" value="EnsemblFungi"/>
</dbReference>
<feature type="compositionally biased region" description="Polar residues" evidence="3">
    <location>
        <begin position="8"/>
        <end position="21"/>
    </location>
</feature>
<evidence type="ECO:0000259" key="4">
    <source>
        <dbReference type="Pfam" id="PF15612"/>
    </source>
</evidence>
<feature type="domain" description="WHIM1" evidence="4">
    <location>
        <begin position="469"/>
        <end position="505"/>
    </location>
</feature>
<dbReference type="AlphaFoldDB" id="G0WFG5"/>
<feature type="compositionally biased region" description="Basic residues" evidence="3">
    <location>
        <begin position="138"/>
        <end position="158"/>
    </location>
</feature>
<evidence type="ECO:0000313" key="5">
    <source>
        <dbReference type="EMBL" id="CCD26526.1"/>
    </source>
</evidence>
<dbReference type="Proteomes" id="UP000000689">
    <property type="component" value="Chromosome 8"/>
</dbReference>
<dbReference type="GO" id="GO:0016887">
    <property type="term" value="F:ATP hydrolysis activity"/>
    <property type="evidence" value="ECO:0007669"/>
    <property type="project" value="EnsemblFungi"/>
</dbReference>
<sequence>MGDIDSAKVTNSAIANDTTVPPTSASSSSLNSPETNASINDDNSTSSTNPNTADTVTTTTTASTTSATMPEADKATQNITATLEKEVPPSSAVTIDTKEPSIDLSALGLRRSARVRKPRTDLALDEAASLIVQDSVRKPKAKPKAKAKPKKKVTKVKAKNGETTKTDATKKKNNTTIKSKGKGKIEKKSTKNQKLAATTAGHPEATTTAGKIATPINKVKKAPPPPIHEPDLNPADWSSNVPLLSNDIKSQQSIISRLKNPNMKLVPYAGDVIKIMSFINKFNRFLTSDLQNLSFQDFEIGLNLYPELVPSITPKQQQQQTQLQLQQGRVLLYQDYIPIKEVVAAQDKMNLLFYSLVNLLFTSKQNSEFEPMTMEEFLQSSSSSKKSLLNQLRSNSYDWGYPREWRTNNKSSSSYNPDKEKKPISALFPMEDQGPFVDPKEPIILTKNIYQWDKNDPLPIELNPLQSIELEKTGLLALLPKDRIILLRTLINWCIANSNLIHGEIQHLTHFKKDPAFSVQTQHVPRYLVEGMDTCFVKYGRLCALVEKRFDIRRQKKHFKKLIKQRKNEDFANKLNILNEIKEYRKSHPELQNKDINIELYDKWNKLFETETNDDPIRSPFDDELYKLRSHEFFIGRVPHMGDFYLPRLQTYCETESINTYTDLLTLKKLMESFKSGEFNTFQLFENYGQLMSSQFKIFYHDSPSLIRDTMKGVDTMGKPYWYEMCHDCNSLKEFIELLSYKIELPKEDDNKMEATPDLDQGTDDSTINKHPLPKDPRYNTARNKLRMLRDYLSDMYYILVEFEKLKTEYAGMNPGKRQLRRMQRNPVNYNTEYDSDIDMDEDETGGIVN</sequence>
<proteinExistence type="predicted"/>
<dbReference type="EMBL" id="HE580274">
    <property type="protein sequence ID" value="CCD26526.1"/>
    <property type="molecule type" value="Genomic_DNA"/>
</dbReference>
<dbReference type="OMA" id="YWYEMCH"/>
<feature type="region of interest" description="Disordered" evidence="3">
    <location>
        <begin position="135"/>
        <end position="205"/>
    </location>
</feature>
<dbReference type="GO" id="GO:0031491">
    <property type="term" value="F:nucleosome binding"/>
    <property type="evidence" value="ECO:0007669"/>
    <property type="project" value="EnsemblFungi"/>
</dbReference>
<dbReference type="GO" id="GO:0006338">
    <property type="term" value="P:chromatin remodeling"/>
    <property type="evidence" value="ECO:0007669"/>
    <property type="project" value="EnsemblFungi"/>
</dbReference>
<feature type="region of interest" description="Disordered" evidence="3">
    <location>
        <begin position="751"/>
        <end position="779"/>
    </location>
</feature>
<dbReference type="GeneID" id="11496057"/>
<dbReference type="InterPro" id="IPR028942">
    <property type="entry name" value="WHIM1_dom"/>
</dbReference>
<name>G0WFG5_NAUDC</name>
<protein>
    <recommendedName>
        <fullName evidence="4">WHIM1 domain-containing protein</fullName>
    </recommendedName>
</protein>
<dbReference type="HOGENOM" id="CLU_014696_0_0_1"/>